<dbReference type="InterPro" id="IPR001810">
    <property type="entry name" value="F-box_dom"/>
</dbReference>
<gene>
    <name evidence="2" type="ORF">OLEA9_A039846</name>
</gene>
<dbReference type="PANTHER" id="PTHR31672:SF11">
    <property type="entry name" value="F-BOX PROTEIN CPR1-LIKE ISOFORM X2"/>
    <property type="match status" value="1"/>
</dbReference>
<reference evidence="2 3" key="1">
    <citation type="submission" date="2019-12" db="EMBL/GenBank/DDBJ databases">
        <authorList>
            <person name="Alioto T."/>
            <person name="Alioto T."/>
            <person name="Gomez Garrido J."/>
        </authorList>
    </citation>
    <scope>NUCLEOTIDE SEQUENCE [LARGE SCALE GENOMIC DNA]</scope>
</reference>
<dbReference type="Gene3D" id="1.20.1280.50">
    <property type="match status" value="1"/>
</dbReference>
<accession>A0A8S0ULX5</accession>
<dbReference type="OrthoDB" id="1918594at2759"/>
<evidence type="ECO:0000313" key="2">
    <source>
        <dbReference type="EMBL" id="CAA3021147.1"/>
    </source>
</evidence>
<dbReference type="Gramene" id="OE9A039846T1">
    <property type="protein sequence ID" value="OE9A039846C1"/>
    <property type="gene ID" value="OE9A039846"/>
</dbReference>
<dbReference type="EMBL" id="CACTIH010009049">
    <property type="protein sequence ID" value="CAA3021147.1"/>
    <property type="molecule type" value="Genomic_DNA"/>
</dbReference>
<sequence>MATSNNKKQMNESPFLPLEVFFNILLCLPAEFLFNCGRYVCKAWAQIIRDPIFIKSHVLMSKSGLLIQGRLPQNFLFVEIKDDKLQERHLKHNFPGMLLSGCRGLLLFYLPDPCKSAFRVLNPITMQEEILPFPFGTFRGDFRCYIVYISQTEEYKVICLYSKARPLNWDVWTLGIDREWRSFFAPTYDSEDILSSVSVAEVVYVTVKPTNIIAINLVIEKFGFIELSREILTLPYLCVDVKNTLSFLVKQGANACICVLRDLEKQELVKVCEIKDTFRGMDVSSDRFASIGWLENNWFYVFQRRLSGHLRNNRLEVYDQNIGKARA</sequence>
<dbReference type="SUPFAM" id="SSF81383">
    <property type="entry name" value="F-box domain"/>
    <property type="match status" value="1"/>
</dbReference>
<evidence type="ECO:0000313" key="3">
    <source>
        <dbReference type="Proteomes" id="UP000594638"/>
    </source>
</evidence>
<protein>
    <submittedName>
        <fullName evidence="2">F-box At3g52320 isoform X1</fullName>
    </submittedName>
</protein>
<dbReference type="Proteomes" id="UP000594638">
    <property type="component" value="Unassembled WGS sequence"/>
</dbReference>
<organism evidence="2 3">
    <name type="scientific">Olea europaea subsp. europaea</name>
    <dbReference type="NCBI Taxonomy" id="158383"/>
    <lineage>
        <taxon>Eukaryota</taxon>
        <taxon>Viridiplantae</taxon>
        <taxon>Streptophyta</taxon>
        <taxon>Embryophyta</taxon>
        <taxon>Tracheophyta</taxon>
        <taxon>Spermatophyta</taxon>
        <taxon>Magnoliopsida</taxon>
        <taxon>eudicotyledons</taxon>
        <taxon>Gunneridae</taxon>
        <taxon>Pentapetalae</taxon>
        <taxon>asterids</taxon>
        <taxon>lamiids</taxon>
        <taxon>Lamiales</taxon>
        <taxon>Oleaceae</taxon>
        <taxon>Oleeae</taxon>
        <taxon>Olea</taxon>
    </lineage>
</organism>
<name>A0A8S0ULX5_OLEEU</name>
<dbReference type="SMART" id="SM00256">
    <property type="entry name" value="FBOX"/>
    <property type="match status" value="1"/>
</dbReference>
<dbReference type="InterPro" id="IPR036047">
    <property type="entry name" value="F-box-like_dom_sf"/>
</dbReference>
<dbReference type="AlphaFoldDB" id="A0A8S0ULX5"/>
<evidence type="ECO:0000259" key="1">
    <source>
        <dbReference type="SMART" id="SM00256"/>
    </source>
</evidence>
<dbReference type="Pfam" id="PF12937">
    <property type="entry name" value="F-box-like"/>
    <property type="match status" value="1"/>
</dbReference>
<dbReference type="PANTHER" id="PTHR31672">
    <property type="entry name" value="BNACNNG10540D PROTEIN"/>
    <property type="match status" value="1"/>
</dbReference>
<dbReference type="InterPro" id="IPR013187">
    <property type="entry name" value="F-box-assoc_dom_typ3"/>
</dbReference>
<comment type="caution">
    <text evidence="2">The sequence shown here is derived from an EMBL/GenBank/DDBJ whole genome shotgun (WGS) entry which is preliminary data.</text>
</comment>
<proteinExistence type="predicted"/>
<dbReference type="InterPro" id="IPR050796">
    <property type="entry name" value="SCF_F-box_component"/>
</dbReference>
<feature type="domain" description="F-box" evidence="1">
    <location>
        <begin position="16"/>
        <end position="56"/>
    </location>
</feature>
<dbReference type="Pfam" id="PF08268">
    <property type="entry name" value="FBA_3"/>
    <property type="match status" value="1"/>
</dbReference>
<keyword evidence="3" id="KW-1185">Reference proteome</keyword>